<dbReference type="NCBIfam" id="TIGR01392">
    <property type="entry name" value="homoserO_Ac_trn"/>
    <property type="match status" value="1"/>
</dbReference>
<sequence length="499" mass="56041">MIETSEYEENTVGLVETKYITFEEGVQLSSGVTLKPITVAYETYGELNKDKSNAILVEPTLTADAHVAGVNKEGQVGWWDMIVGPNKALDTYQYFVICTNVLGGCKGTTGPSSINPKTKKPYGVDFPVITIEDMVKVQKMLIDYFGIKKLYAVIGGSMGGMQVLQWLADYPEYVRKAIVIATSARNSAMCIAFNQVGRVAIMSDPNWNGGDYYDKEPPRAGLALARMIGHITYLSDSSMREKFGRKLQGKESYGYDFNIEFQVESYLQYKGTHFVKRFDANSYLYLTRAVDYFDLTNNGKRSLAEAFKNVKSKVLVIGITSDWLYPTYQQKEIVLALTANNVDVTYQELESDYGHDAFLVEKGQMNYIIKNFLSKNKVRDIMTKGVKVLKPQDNIETAARIMINESVTHLPVVDENNQLVGIVTSWDLCKAITGHYSKIEEVMTRNVITVNFEDDIHVAANKMKKYDFSALPVLDNENKLVGMINVEAITTVLGKIYFP</sequence>
<dbReference type="Proteomes" id="UP000186851">
    <property type="component" value="Chromosome"/>
</dbReference>
<comment type="pathway">
    <text evidence="10">Amino-acid biosynthesis; L-methionine biosynthesis via de novo pathway; O-acetyl-L-homoserine from L-homoserine: step 1/1.</text>
</comment>
<dbReference type="KEGG" id="oyw:OdinLCB4_006560"/>
<comment type="subunit">
    <text evidence="2 10">Homodimer.</text>
</comment>
<comment type="similarity">
    <text evidence="10">Belongs to the AB hydrolase superfamily. MetX family.</text>
</comment>
<evidence type="ECO:0000256" key="1">
    <source>
        <dbReference type="ARBA" id="ARBA00003082"/>
    </source>
</evidence>
<dbReference type="Gene3D" id="3.40.50.1820">
    <property type="entry name" value="alpha/beta hydrolase"/>
    <property type="match status" value="1"/>
</dbReference>
<evidence type="ECO:0000256" key="7">
    <source>
        <dbReference type="ARBA" id="ARBA00023167"/>
    </source>
</evidence>
<dbReference type="InterPro" id="IPR029058">
    <property type="entry name" value="AB_hydrolase_fold"/>
</dbReference>
<comment type="function">
    <text evidence="1 10">Transfers an acetyl group from acetyl-CoA to L-homoserine, forming acetyl-L-homoserine.</text>
</comment>
<evidence type="ECO:0000313" key="14">
    <source>
        <dbReference type="Proteomes" id="UP000186851"/>
    </source>
</evidence>
<dbReference type="Pfam" id="PF00561">
    <property type="entry name" value="Abhydrolase_1"/>
    <property type="match status" value="1"/>
</dbReference>
<dbReference type="PANTHER" id="PTHR32268:SF11">
    <property type="entry name" value="HOMOSERINE O-ACETYLTRANSFERASE"/>
    <property type="match status" value="1"/>
</dbReference>
<feature type="binding site" evidence="10">
    <location>
        <position position="226"/>
    </location>
    <ligand>
        <name>substrate</name>
    </ligand>
</feature>
<evidence type="ECO:0000256" key="5">
    <source>
        <dbReference type="ARBA" id="ARBA00022679"/>
    </source>
</evidence>
<dbReference type="Pfam" id="PF00571">
    <property type="entry name" value="CBS"/>
    <property type="match status" value="2"/>
</dbReference>
<dbReference type="GO" id="GO:0009086">
    <property type="term" value="P:methionine biosynthetic process"/>
    <property type="evidence" value="ECO:0007669"/>
    <property type="project" value="UniProtKB-UniRule"/>
</dbReference>
<dbReference type="GO" id="GO:0005737">
    <property type="term" value="C:cytoplasm"/>
    <property type="evidence" value="ECO:0007669"/>
    <property type="project" value="UniProtKB-SubCell"/>
</dbReference>
<dbReference type="SUPFAM" id="SSF53474">
    <property type="entry name" value="alpha/beta-Hydrolases"/>
    <property type="match status" value="1"/>
</dbReference>
<evidence type="ECO:0000256" key="9">
    <source>
        <dbReference type="ARBA" id="ARBA00049043"/>
    </source>
</evidence>
<dbReference type="InterPro" id="IPR046342">
    <property type="entry name" value="CBS_dom_sf"/>
</dbReference>
<keyword evidence="3 10" id="KW-0963">Cytoplasm</keyword>
<feature type="active site" evidence="10">
    <location>
        <position position="322"/>
    </location>
</feature>
<dbReference type="Gene3D" id="3.10.580.10">
    <property type="entry name" value="CBS-domain"/>
    <property type="match status" value="1"/>
</dbReference>
<evidence type="ECO:0000256" key="4">
    <source>
        <dbReference type="ARBA" id="ARBA00022605"/>
    </source>
</evidence>
<keyword evidence="5 10" id="KW-0808">Transferase</keyword>
<evidence type="ECO:0000256" key="3">
    <source>
        <dbReference type="ARBA" id="ARBA00022490"/>
    </source>
</evidence>
<keyword evidence="6 11" id="KW-0129">CBS domain</keyword>
<gene>
    <name evidence="10" type="primary">metXA</name>
    <name evidence="13" type="ORF">OdinLCB4_006560</name>
</gene>
<dbReference type="EMBL" id="CP091871">
    <property type="protein sequence ID" value="WEU40127.1"/>
    <property type="molecule type" value="Genomic_DNA"/>
</dbReference>
<dbReference type="EC" id="2.3.1.31" evidence="10"/>
<evidence type="ECO:0000313" key="13">
    <source>
        <dbReference type="EMBL" id="WEU40127.1"/>
    </source>
</evidence>
<dbReference type="SMART" id="SM00116">
    <property type="entry name" value="CBS"/>
    <property type="match status" value="2"/>
</dbReference>
<keyword evidence="8 10" id="KW-0012">Acyltransferase</keyword>
<evidence type="ECO:0000256" key="10">
    <source>
        <dbReference type="HAMAP-Rule" id="MF_00296"/>
    </source>
</evidence>
<evidence type="ECO:0000256" key="6">
    <source>
        <dbReference type="ARBA" id="ARBA00023122"/>
    </source>
</evidence>
<comment type="subcellular location">
    <subcellularLocation>
        <location evidence="10">Cytoplasm</location>
    </subcellularLocation>
</comment>
<feature type="active site" description="Nucleophile" evidence="10">
    <location>
        <position position="157"/>
    </location>
</feature>
<dbReference type="Gene3D" id="1.10.1740.110">
    <property type="match status" value="1"/>
</dbReference>
<dbReference type="PROSITE" id="PS51371">
    <property type="entry name" value="CBS"/>
    <property type="match status" value="2"/>
</dbReference>
<comment type="catalytic activity">
    <reaction evidence="9 10">
        <text>L-homoserine + acetyl-CoA = O-acetyl-L-homoserine + CoA</text>
        <dbReference type="Rhea" id="RHEA:13701"/>
        <dbReference type="ChEBI" id="CHEBI:57287"/>
        <dbReference type="ChEBI" id="CHEBI:57288"/>
        <dbReference type="ChEBI" id="CHEBI:57476"/>
        <dbReference type="ChEBI" id="CHEBI:57716"/>
        <dbReference type="EC" id="2.3.1.31"/>
    </reaction>
</comment>
<dbReference type="InterPro" id="IPR000073">
    <property type="entry name" value="AB_hydrolase_1"/>
</dbReference>
<protein>
    <recommendedName>
        <fullName evidence="10">Homoserine O-acetyltransferase</fullName>
        <shortName evidence="10">HAT</shortName>
        <ecNumber evidence="10">2.3.1.31</ecNumber>
    </recommendedName>
    <alternativeName>
        <fullName evidence="10">Homoserine transacetylase</fullName>
        <shortName evidence="10">HTA</shortName>
    </alternativeName>
</protein>
<dbReference type="InterPro" id="IPR008220">
    <property type="entry name" value="HAT_MetX-like"/>
</dbReference>
<dbReference type="InterPro" id="IPR000644">
    <property type="entry name" value="CBS_dom"/>
</dbReference>
<proteinExistence type="inferred from homology"/>
<evidence type="ECO:0000256" key="11">
    <source>
        <dbReference type="PROSITE-ProRule" id="PRU00703"/>
    </source>
</evidence>
<dbReference type="FunFam" id="1.10.1740.110:FF:000001">
    <property type="entry name" value="Homoserine O-acetyltransferase"/>
    <property type="match status" value="1"/>
</dbReference>
<keyword evidence="4 10" id="KW-0028">Amino-acid biosynthesis</keyword>
<dbReference type="AlphaFoldDB" id="A0AAF0D1W7"/>
<dbReference type="NCBIfam" id="NF001209">
    <property type="entry name" value="PRK00175.1"/>
    <property type="match status" value="1"/>
</dbReference>
<feature type="domain" description="CBS" evidence="12">
    <location>
        <begin position="382"/>
        <end position="441"/>
    </location>
</feature>
<feature type="active site" evidence="10">
    <location>
        <position position="355"/>
    </location>
</feature>
<reference evidence="13" key="1">
    <citation type="journal article" date="2017" name="Nature">
        <title>Asgard archaea illuminate the origin of eukaryotic cellular complexity.</title>
        <authorList>
            <person name="Zaremba-Niedzwiedzka K."/>
            <person name="Caceres E.F."/>
            <person name="Saw J.H."/>
            <person name="Backstrom D."/>
            <person name="Juzokaite L."/>
            <person name="Vancaester E."/>
            <person name="Seitz K.W."/>
            <person name="Anantharaman K."/>
            <person name="Starnawski P."/>
            <person name="Kjeldsen K.U."/>
            <person name="Scott M.B."/>
            <person name="Nunoura T."/>
            <person name="Banfield J.F."/>
            <person name="Schramm A."/>
            <person name="Baker B.J."/>
            <person name="Spang A."/>
            <person name="Ettema T.J.G."/>
        </authorList>
    </citation>
    <scope>NUCLEOTIDE SEQUENCE</scope>
    <source>
        <strain evidence="13">LCB_4</strain>
    </source>
</reference>
<dbReference type="GO" id="GO:0004414">
    <property type="term" value="F:homoserine O-acetyltransferase activity"/>
    <property type="evidence" value="ECO:0007669"/>
    <property type="project" value="UniProtKB-UniRule"/>
</dbReference>
<dbReference type="PANTHER" id="PTHR32268">
    <property type="entry name" value="HOMOSERINE O-ACETYLTRANSFERASE"/>
    <property type="match status" value="1"/>
</dbReference>
<keyword evidence="7 10" id="KW-0486">Methionine biosynthesis</keyword>
<name>A0AAF0D1W7_ODILC</name>
<accession>A0AAF0D1W7</accession>
<dbReference type="SUPFAM" id="SSF54631">
    <property type="entry name" value="CBS-domain pair"/>
    <property type="match status" value="1"/>
</dbReference>
<evidence type="ECO:0000259" key="12">
    <source>
        <dbReference type="PROSITE" id="PS51371"/>
    </source>
</evidence>
<feature type="domain" description="CBS" evidence="12">
    <location>
        <begin position="443"/>
        <end position="499"/>
    </location>
</feature>
<evidence type="ECO:0000256" key="2">
    <source>
        <dbReference type="ARBA" id="ARBA00011738"/>
    </source>
</evidence>
<dbReference type="GO" id="GO:0009092">
    <property type="term" value="P:homoserine metabolic process"/>
    <property type="evidence" value="ECO:0007669"/>
    <property type="project" value="TreeGrafter"/>
</dbReference>
<evidence type="ECO:0000256" key="8">
    <source>
        <dbReference type="ARBA" id="ARBA00023315"/>
    </source>
</evidence>
<dbReference type="HAMAP" id="MF_00296">
    <property type="entry name" value="MetX_acyltransf"/>
    <property type="match status" value="1"/>
</dbReference>
<reference evidence="13" key="2">
    <citation type="journal article" date="2022" name="Nat. Microbiol.">
        <title>A closed Candidatus Odinarchaeum chromosome exposes Asgard archaeal viruses.</title>
        <authorList>
            <person name="Tamarit D."/>
            <person name="Caceres E.F."/>
            <person name="Krupovic M."/>
            <person name="Nijland R."/>
            <person name="Eme L."/>
            <person name="Robinson N.P."/>
            <person name="Ettema T.J.G."/>
        </authorList>
    </citation>
    <scope>NUCLEOTIDE SEQUENCE</scope>
    <source>
        <strain evidence="13">LCB_4</strain>
    </source>
</reference>
<comment type="caution">
    <text evidence="10">Lacks conserved residue(s) required for the propagation of feature annotation.</text>
</comment>
<organism evidence="13 14">
    <name type="scientific">Odinarchaeota yellowstonii (strain LCB_4)</name>
    <dbReference type="NCBI Taxonomy" id="1841599"/>
    <lineage>
        <taxon>Archaea</taxon>
        <taxon>Promethearchaeati</taxon>
        <taxon>Candidatus Odinarchaeota</taxon>
        <taxon>Candidatus Odinarchaeia</taxon>
        <taxon>Candidatus Odinarchaeales</taxon>
        <taxon>Candidatus Odinarchaeaceae</taxon>
        <taxon>Candidatus Odinarchaeum</taxon>
    </lineage>
</organism>
<feature type="binding site" evidence="10">
    <location>
        <position position="356"/>
    </location>
    <ligand>
        <name>substrate</name>
    </ligand>
</feature>